<evidence type="ECO:0000313" key="2">
    <source>
        <dbReference type="Proteomes" id="UP001595859"/>
    </source>
</evidence>
<keyword evidence="2" id="KW-1185">Reference proteome</keyword>
<proteinExistence type="predicted"/>
<dbReference type="Proteomes" id="UP001595859">
    <property type="component" value="Unassembled WGS sequence"/>
</dbReference>
<organism evidence="1 2">
    <name type="scientific">Actinophytocola glycyrrhizae</name>
    <dbReference type="NCBI Taxonomy" id="2044873"/>
    <lineage>
        <taxon>Bacteria</taxon>
        <taxon>Bacillati</taxon>
        <taxon>Actinomycetota</taxon>
        <taxon>Actinomycetes</taxon>
        <taxon>Pseudonocardiales</taxon>
        <taxon>Pseudonocardiaceae</taxon>
    </lineage>
</organism>
<dbReference type="Gene3D" id="3.30.450.20">
    <property type="entry name" value="PAS domain"/>
    <property type="match status" value="1"/>
</dbReference>
<evidence type="ECO:0000313" key="1">
    <source>
        <dbReference type="EMBL" id="MFC4859277.1"/>
    </source>
</evidence>
<reference evidence="2" key="1">
    <citation type="journal article" date="2019" name="Int. J. Syst. Evol. Microbiol.">
        <title>The Global Catalogue of Microorganisms (GCM) 10K type strain sequencing project: providing services to taxonomists for standard genome sequencing and annotation.</title>
        <authorList>
            <consortium name="The Broad Institute Genomics Platform"/>
            <consortium name="The Broad Institute Genome Sequencing Center for Infectious Disease"/>
            <person name="Wu L."/>
            <person name="Ma J."/>
        </authorList>
    </citation>
    <scope>NUCLEOTIDE SEQUENCE [LARGE SCALE GENOMIC DNA]</scope>
    <source>
        <strain evidence="2">ZS-22-S1</strain>
    </source>
</reference>
<name>A0ABV9SFK2_9PSEU</name>
<gene>
    <name evidence="1" type="ORF">ACFPCV_37765</name>
</gene>
<protein>
    <submittedName>
        <fullName evidence="1">Uncharacterized protein</fullName>
    </submittedName>
</protein>
<sequence length="141" mass="15733">MLTFGYTRGVPPHVGTAWGCRAIVEQSGMLDVLWDRVALAGPDQVQLAEHLNQHLDTACTRASELLRTQVMRIDRDQEFVLYEDPSVVVKGNTQRSHGYLYLCAYLRPRCDAPARQGTDVGSCDRLLDEYGGCPRAGDHIE</sequence>
<comment type="caution">
    <text evidence="1">The sequence shown here is derived from an EMBL/GenBank/DDBJ whole genome shotgun (WGS) entry which is preliminary data.</text>
</comment>
<dbReference type="EMBL" id="JBHSIS010000027">
    <property type="protein sequence ID" value="MFC4859277.1"/>
    <property type="molecule type" value="Genomic_DNA"/>
</dbReference>
<dbReference type="RefSeq" id="WP_378062238.1">
    <property type="nucleotide sequence ID" value="NZ_JBHSIS010000027.1"/>
</dbReference>
<accession>A0ABV9SFK2</accession>